<keyword evidence="7" id="KW-0288">FMN</keyword>
<protein>
    <recommendedName>
        <fullName evidence="7">Protein-methionine-sulfoxide reductase heme-binding subunit MsrQ</fullName>
    </recommendedName>
    <alternativeName>
        <fullName evidence="7">Flavocytochrome MsrQ</fullName>
    </alternativeName>
</protein>
<comment type="function">
    <text evidence="7">Part of the MsrPQ system that repairs oxidized periplasmic proteins containing methionine sulfoxide residues (Met-O), using respiratory chain electrons. Thus protects these proteins from oxidative-stress damage caused by reactive species of oxygen and chlorine generated by the host defense mechanisms. MsrPQ is essential for the maintenance of envelope integrity under bleach stress, rescuing a wide series of structurally unrelated periplasmic proteins from methionine oxidation. MsrQ provides electrons for reduction to the reductase catalytic subunit MsrP, using the quinone pool of the respiratory chain.</text>
</comment>
<keyword evidence="2 7" id="KW-0813">Transport</keyword>
<dbReference type="GO" id="GO:0020037">
    <property type="term" value="F:heme binding"/>
    <property type="evidence" value="ECO:0007669"/>
    <property type="project" value="UniProtKB-UniRule"/>
</dbReference>
<dbReference type="GO" id="GO:0009055">
    <property type="term" value="F:electron transfer activity"/>
    <property type="evidence" value="ECO:0007669"/>
    <property type="project" value="UniProtKB-UniRule"/>
</dbReference>
<feature type="transmembrane region" description="Helical" evidence="7">
    <location>
        <begin position="44"/>
        <end position="62"/>
    </location>
</feature>
<proteinExistence type="inferred from homology"/>
<sequence length="200" mass="23061">MKAPFKPLVFALGLLPVAWLAGRFWLDDLGVNPIETVNRFLGDWALRFLLIALAVTPVRQWTHWAPLARLRRMLGLYAFFYVCLHMASYIGLDLFFDWQTLWKDVLKRRYITLGMICFVLLVPLAATSTDAMVRWMGGKRWRMLHKLVYPAGCLGVVHFWMMVKADIREPLIYALVLAVLLGWRAVKAFRQNPAGVILGR</sequence>
<dbReference type="EMBL" id="LWQU01000131">
    <property type="protein sequence ID" value="OAN51380.1"/>
    <property type="molecule type" value="Genomic_DNA"/>
</dbReference>
<organism evidence="9 10">
    <name type="scientific">Magnetospirillum moscoviense</name>
    <dbReference type="NCBI Taxonomy" id="1437059"/>
    <lineage>
        <taxon>Bacteria</taxon>
        <taxon>Pseudomonadati</taxon>
        <taxon>Pseudomonadota</taxon>
        <taxon>Alphaproteobacteria</taxon>
        <taxon>Rhodospirillales</taxon>
        <taxon>Rhodospirillaceae</taxon>
        <taxon>Magnetospirillum</taxon>
    </lineage>
</organism>
<dbReference type="STRING" id="1437059.A6A05_10965"/>
<keyword evidence="5 7" id="KW-0408">Iron</keyword>
<dbReference type="RefSeq" id="WP_068499584.1">
    <property type="nucleotide sequence ID" value="NZ_LWQU01000131.1"/>
</dbReference>
<comment type="caution">
    <text evidence="9">The sequence shown here is derived from an EMBL/GenBank/DDBJ whole genome shotgun (WGS) entry which is preliminary data.</text>
</comment>
<evidence type="ECO:0000256" key="4">
    <source>
        <dbReference type="ARBA" id="ARBA00022989"/>
    </source>
</evidence>
<dbReference type="Pfam" id="PF01794">
    <property type="entry name" value="Ferric_reduct"/>
    <property type="match status" value="1"/>
</dbReference>
<keyword evidence="4 7" id="KW-1133">Transmembrane helix</keyword>
<name>A0A178MRM6_9PROT</name>
<feature type="domain" description="Ferric oxidoreductase" evidence="8">
    <location>
        <begin position="42"/>
        <end position="155"/>
    </location>
</feature>
<dbReference type="InterPro" id="IPR022837">
    <property type="entry name" value="MsrQ-like"/>
</dbReference>
<dbReference type="PANTHER" id="PTHR36964">
    <property type="entry name" value="PROTEIN-METHIONINE-SULFOXIDE REDUCTASE HEME-BINDING SUBUNIT MSRQ"/>
    <property type="match status" value="1"/>
</dbReference>
<evidence type="ECO:0000256" key="6">
    <source>
        <dbReference type="ARBA" id="ARBA00023136"/>
    </source>
</evidence>
<dbReference type="GO" id="GO:0046872">
    <property type="term" value="F:metal ion binding"/>
    <property type="evidence" value="ECO:0007669"/>
    <property type="project" value="UniProtKB-KW"/>
</dbReference>
<comment type="similarity">
    <text evidence="7">Belongs to the MsrQ family.</text>
</comment>
<feature type="transmembrane region" description="Helical" evidence="7">
    <location>
        <begin position="108"/>
        <end position="126"/>
    </location>
</feature>
<dbReference type="GO" id="GO:0030091">
    <property type="term" value="P:protein repair"/>
    <property type="evidence" value="ECO:0007669"/>
    <property type="project" value="UniProtKB-UniRule"/>
</dbReference>
<comment type="subcellular location">
    <subcellularLocation>
        <location evidence="7">Cell membrane</location>
        <topology evidence="7">Multi-pass membrane protein</topology>
    </subcellularLocation>
    <subcellularLocation>
        <location evidence="1">Membrane</location>
        <topology evidence="1">Multi-pass membrane protein</topology>
    </subcellularLocation>
</comment>
<feature type="transmembrane region" description="Helical" evidence="7">
    <location>
        <begin position="171"/>
        <end position="190"/>
    </location>
</feature>
<gene>
    <name evidence="7" type="primary">msrQ</name>
    <name evidence="9" type="ORF">A6A05_10965</name>
</gene>
<dbReference type="GO" id="GO:0005886">
    <property type="term" value="C:plasma membrane"/>
    <property type="evidence" value="ECO:0007669"/>
    <property type="project" value="UniProtKB-SubCell"/>
</dbReference>
<keyword evidence="3 7" id="KW-0812">Transmembrane</keyword>
<dbReference type="PANTHER" id="PTHR36964:SF1">
    <property type="entry name" value="PROTEIN-METHIONINE-SULFOXIDE REDUCTASE HEME-BINDING SUBUNIT MSRQ"/>
    <property type="match status" value="1"/>
</dbReference>
<dbReference type="InterPro" id="IPR013130">
    <property type="entry name" value="Fe3_Rdtase_TM_dom"/>
</dbReference>
<dbReference type="HAMAP" id="MF_01207">
    <property type="entry name" value="MsrQ"/>
    <property type="match status" value="1"/>
</dbReference>
<feature type="transmembrane region" description="Helical" evidence="7">
    <location>
        <begin position="74"/>
        <end position="96"/>
    </location>
</feature>
<dbReference type="AlphaFoldDB" id="A0A178MRM6"/>
<evidence type="ECO:0000259" key="8">
    <source>
        <dbReference type="Pfam" id="PF01794"/>
    </source>
</evidence>
<keyword evidence="7" id="KW-0285">Flavoprotein</keyword>
<evidence type="ECO:0000313" key="10">
    <source>
        <dbReference type="Proteomes" id="UP000078543"/>
    </source>
</evidence>
<keyword evidence="7" id="KW-0349">Heme</keyword>
<evidence type="ECO:0000256" key="7">
    <source>
        <dbReference type="HAMAP-Rule" id="MF_01207"/>
    </source>
</evidence>
<keyword evidence="7" id="KW-0479">Metal-binding</keyword>
<evidence type="ECO:0000313" key="9">
    <source>
        <dbReference type="EMBL" id="OAN51380.1"/>
    </source>
</evidence>
<comment type="caution">
    <text evidence="7">Lacks conserved residue(s) required for the propagation of feature annotation.</text>
</comment>
<feature type="transmembrane region" description="Helical" evidence="7">
    <location>
        <begin position="147"/>
        <end position="165"/>
    </location>
</feature>
<dbReference type="GO" id="GO:0010181">
    <property type="term" value="F:FMN binding"/>
    <property type="evidence" value="ECO:0007669"/>
    <property type="project" value="UniProtKB-UniRule"/>
</dbReference>
<keyword evidence="10" id="KW-1185">Reference proteome</keyword>
<comment type="cofactor">
    <cofactor evidence="7">
        <name>heme b</name>
        <dbReference type="ChEBI" id="CHEBI:60344"/>
    </cofactor>
    <text evidence="7">Binds 1 heme b (iron(II)-protoporphyrin IX) group per subunit.</text>
</comment>
<evidence type="ECO:0000256" key="1">
    <source>
        <dbReference type="ARBA" id="ARBA00004141"/>
    </source>
</evidence>
<dbReference type="OrthoDB" id="9788328at2"/>
<accession>A0A178MRM6</accession>
<keyword evidence="7" id="KW-1003">Cell membrane</keyword>
<comment type="subunit">
    <text evidence="7">Heterodimer of a catalytic subunit (MsrP) and a heme-binding subunit (MsrQ).</text>
</comment>
<keyword evidence="7" id="KW-0249">Electron transport</keyword>
<reference evidence="9 10" key="1">
    <citation type="submission" date="2016-04" db="EMBL/GenBank/DDBJ databases">
        <title>Draft genome sequence of freshwater magnetotactic bacteria Magnetospirillum marisnigri SP-1 and Magnetospirillum moscoviense BB-1.</title>
        <authorList>
            <person name="Koziaeva V."/>
            <person name="Dziuba M.V."/>
            <person name="Ivanov T.M."/>
            <person name="Kuznetsov B."/>
            <person name="Grouzdev D.S."/>
        </authorList>
    </citation>
    <scope>NUCLEOTIDE SEQUENCE [LARGE SCALE GENOMIC DNA]</scope>
    <source>
        <strain evidence="9 10">BB-1</strain>
    </source>
</reference>
<evidence type="ECO:0000256" key="3">
    <source>
        <dbReference type="ARBA" id="ARBA00022692"/>
    </source>
</evidence>
<evidence type="ECO:0000256" key="5">
    <source>
        <dbReference type="ARBA" id="ARBA00023004"/>
    </source>
</evidence>
<keyword evidence="6 7" id="KW-0472">Membrane</keyword>
<evidence type="ECO:0000256" key="2">
    <source>
        <dbReference type="ARBA" id="ARBA00022448"/>
    </source>
</evidence>
<comment type="cofactor">
    <cofactor evidence="7">
        <name>FMN</name>
        <dbReference type="ChEBI" id="CHEBI:58210"/>
    </cofactor>
    <text evidence="7">Binds 1 FMN per subunit.</text>
</comment>
<dbReference type="GO" id="GO:0016679">
    <property type="term" value="F:oxidoreductase activity, acting on diphenols and related substances as donors"/>
    <property type="evidence" value="ECO:0007669"/>
    <property type="project" value="TreeGrafter"/>
</dbReference>
<dbReference type="Proteomes" id="UP000078543">
    <property type="component" value="Unassembled WGS sequence"/>
</dbReference>